<feature type="compositionally biased region" description="Gly residues" evidence="10">
    <location>
        <begin position="1281"/>
        <end position="1291"/>
    </location>
</feature>
<keyword evidence="3" id="KW-0596">Phosphopantetheine</keyword>
<dbReference type="PROSITE" id="PS52019">
    <property type="entry name" value="PKS_MFAS_DH"/>
    <property type="match status" value="2"/>
</dbReference>
<feature type="domain" description="Carrier" evidence="11">
    <location>
        <begin position="3456"/>
        <end position="3531"/>
    </location>
</feature>
<evidence type="ECO:0000313" key="15">
    <source>
        <dbReference type="EMBL" id="XCH76792.1"/>
    </source>
</evidence>
<dbReference type="PROSITE" id="PS50075">
    <property type="entry name" value="CARRIER"/>
    <property type="match status" value="2"/>
</dbReference>
<dbReference type="SUPFAM" id="SSF53474">
    <property type="entry name" value="alpha/beta-Hydrolases"/>
    <property type="match status" value="1"/>
</dbReference>
<evidence type="ECO:0000256" key="9">
    <source>
        <dbReference type="PROSITE-ProRule" id="PRU01363"/>
    </source>
</evidence>
<dbReference type="InterPro" id="IPR015083">
    <property type="entry name" value="NorB/c/GfsB-D-like_docking"/>
</dbReference>
<feature type="active site" description="Proton acceptor; for dehydratase activity" evidence="9">
    <location>
        <position position="974"/>
    </location>
</feature>
<dbReference type="Pfam" id="PF00698">
    <property type="entry name" value="Acyl_transf_1"/>
    <property type="match status" value="2"/>
</dbReference>
<dbReference type="InterPro" id="IPR013968">
    <property type="entry name" value="PKS_KR"/>
</dbReference>
<dbReference type="InterPro" id="IPR049900">
    <property type="entry name" value="PKS_mFAS_DH"/>
</dbReference>
<dbReference type="FunFam" id="1.10.1200.10:FF:000007">
    <property type="entry name" value="Probable polyketide synthase pks17"/>
    <property type="match status" value="2"/>
</dbReference>
<evidence type="ECO:0000256" key="7">
    <source>
        <dbReference type="ARBA" id="ARBA00023268"/>
    </source>
</evidence>
<keyword evidence="6" id="KW-0045">Antibiotic biosynthesis</keyword>
<evidence type="ECO:0000259" key="12">
    <source>
        <dbReference type="PROSITE" id="PS52004"/>
    </source>
</evidence>
<dbReference type="SUPFAM" id="SSF52151">
    <property type="entry name" value="FabD/lysophospholipase-like"/>
    <property type="match status" value="2"/>
</dbReference>
<proteinExistence type="predicted"/>
<dbReference type="InterPro" id="IPR016036">
    <property type="entry name" value="Malonyl_transacylase_ACP-bd"/>
</dbReference>
<feature type="active site" description="Proton donor; for dehydratase activity" evidence="9">
    <location>
        <position position="2904"/>
    </location>
</feature>
<dbReference type="SUPFAM" id="SSF55048">
    <property type="entry name" value="Probable ACP-binding domain of malonyl-CoA ACP transacylase"/>
    <property type="match status" value="2"/>
</dbReference>
<evidence type="ECO:0000256" key="4">
    <source>
        <dbReference type="ARBA" id="ARBA00022553"/>
    </source>
</evidence>
<feature type="domain" description="PKS/mFAS DH" evidence="13">
    <location>
        <begin position="942"/>
        <end position="1227"/>
    </location>
</feature>
<evidence type="ECO:0000256" key="1">
    <source>
        <dbReference type="ARBA" id="ARBA00001957"/>
    </source>
</evidence>
<dbReference type="InterPro" id="IPR001227">
    <property type="entry name" value="Ac_transferase_dom_sf"/>
</dbReference>
<name>A0AAU7MFJ6_9ACTN</name>
<dbReference type="EMBL" id="CP159342">
    <property type="protein sequence ID" value="XCH76792.1"/>
    <property type="molecule type" value="Genomic_DNA"/>
</dbReference>
<dbReference type="InterPro" id="IPR032821">
    <property type="entry name" value="PKS_assoc"/>
</dbReference>
<dbReference type="InterPro" id="IPR042104">
    <property type="entry name" value="PKS_dehydratase_sf"/>
</dbReference>
<evidence type="ECO:0000259" key="11">
    <source>
        <dbReference type="PROSITE" id="PS50075"/>
    </source>
</evidence>
<feature type="region of interest" description="N-terminal hotdog fold" evidence="9">
    <location>
        <begin position="942"/>
        <end position="1066"/>
    </location>
</feature>
<dbReference type="InterPro" id="IPR036736">
    <property type="entry name" value="ACP-like_sf"/>
</dbReference>
<feature type="domain" description="Ketosynthase family 3 (KS3)" evidence="12">
    <location>
        <begin position="33"/>
        <end position="446"/>
    </location>
</feature>
<dbReference type="Pfam" id="PF00975">
    <property type="entry name" value="Thioesterase"/>
    <property type="match status" value="1"/>
</dbReference>
<dbReference type="InterPro" id="IPR036291">
    <property type="entry name" value="NAD(P)-bd_dom_sf"/>
</dbReference>
<dbReference type="InterPro" id="IPR006162">
    <property type="entry name" value="Ppantetheine_attach_site"/>
</dbReference>
<dbReference type="SMART" id="SM00825">
    <property type="entry name" value="PKS_KS"/>
    <property type="match status" value="2"/>
</dbReference>
<dbReference type="PROSITE" id="PS52004">
    <property type="entry name" value="KS3_2"/>
    <property type="match status" value="2"/>
</dbReference>
<dbReference type="SMART" id="SM01294">
    <property type="entry name" value="PKS_PP_betabranch"/>
    <property type="match status" value="2"/>
</dbReference>
<dbReference type="InterPro" id="IPR029058">
    <property type="entry name" value="AB_hydrolase_fold"/>
</dbReference>
<dbReference type="Pfam" id="PF08990">
    <property type="entry name" value="Docking"/>
    <property type="match status" value="1"/>
</dbReference>
<evidence type="ECO:0000256" key="3">
    <source>
        <dbReference type="ARBA" id="ARBA00022450"/>
    </source>
</evidence>
<sequence length="3820" mass="395943">MSDEAKLLGYLKKVTLELHETKQRLRDVEAADDEPIAVVGMGCRFPGGVTSPDELWQLLTEGVDALGPYPPDRNWDDAGSGVGGFVERVADFDAGLFGISPREATVMDPQQRLLLEVTWEALERAGVGPLSLRGAPVGVFAGTNGQDYPALLALSGEPTDGYASTGSSGSVLSGRVSYALGLEGPAVTIDTACSSSLVAMHLAAQSLRSGECSLALAGGVTVMSTPGAFVEFARQGGLASDGRCKAFSDDADGTGWGEGAGVLVLERLSDAHRNGHRVLAVVRGSAVNQDGASNGLTAPNGPSQQRVIRQALASAGLSPVDVDAIEAHGTGTSLGDPIEAQALLATYGQGRPADRPVYLGSVKSNIGHTQAAAGVAGVMKMILALQHQVLPRTLHVGTPSTHVDWTAGAVELLTEQRHWPRHDQPRRAGVSSFGISGTNAHIIVEEAPAEPAPPATDGGGPALPVLPWPLSAKTPAALAAQADRLLTRVGAAREADVALSLATTRSGLEHRAVVLGVAADELRTGLTALAQGEPSPTVVAGAVRSGLTAVVFSGQGSQRLGMGRDLAAAFPVFDAALTEVCAHFDPLLARPLRDVINGSALDLDPAGAPSELARSNSAGTADELAGSGSAGAAGDRDRSGAQDLAQTGWAQPALFAVEVALFRLLESWGVTPDYLIGHSIGELAAAHVAGVLDLPDACRLVAARASLMQALPAGGAMWAVRATVDEVTPLLVEGASIAAVNAPGQVVVSGSREAVEQVAAGLSDRQGRWLTVSHAFHSALMDPMLAEFTRVAATVRMRTPQIPIISTLTGQPVEEFTAGYWADQVRGTVAFGAAVAKAGELGVTRFVEVGPDASLVGAVEETRDGVLAVPVLHRRQDEPTTAVTALARLWADGGTADWAALLAPAGARVVDLPTYAFQRQRYWPKVRLAAGPQTLGAARTGHPLLPAMITLAGTGDVLLLGGLSVQVQPWLADHRVADRIVFPGTGHLELVLSAGERVGCERVEELTITSPLVIPATGMAHLQLLVGAPDHTGCRSVQVSSRPDGDPDAEWTHHATGLLAPTGPVATYDLAEWPPPAAEPLDVTGLYDALAGVGLGYGPVFRGLRRAWRRDDDVFVEVALPDTATGPDALCLHPAALDSVLHSLAIGVAGPTTGATPPDAPPDAEPGRLPFSWSGVALHAVGATALRARLRPTGPETVTVQAADVSGRPVAEVASLTLRPMATDATGTPSGPDTPRDALHHLDWTPVPTPDREPTDVALLAPEPDTRTDDTTDPARPDDTSGGGTGSGGPLPGRRYADLDALRAALDAGVPVPEVVLTRAAPPGSDLTRTTHDAVLRAVELIRQWLADERFAASRLVFVSDGAVAATDGEAVTDLPGAAVGGLVRSAQSEHPGRFQLVDGPAAAALGSDEPQLAVRDGRLLGCRLAATPVPADAPAPAWDAGGTVLVTGATGELGAVICRHLVTTHGVRHLLLLSRRGPAAPGAADLVAELTALGAQPAVVACDVADRAALAAVLDALPADRPLTGVVHAAGVLADATVTSLRPDQVRQVLRAKVDAVVNLHELTRTAPLTAFVLFSSVSAAFGAPGQGNYAAANAFLDAFAAHRRHAGLPALSLGWSLWAQASGMTGQLDQADLRRMARGGVVPLTTADGVALFDLAARAGRAAVLPMRLDLATLRDAGDHLPPVFHGLVRRPRRRAAEAGSVAAASLVDRLAALTPDDRRAALRDLVREQAATVLGHDTARDVPVDRPFRDLGIDSLTAVELRNRLNAATGLRLPATLVFDHPTGVAVAEHLLERLLGADVPRPAARRTTRRDDDPVVIVGMACRFPGGVRTPDDLWQLVASGADGVTPFPTDRGWDLDRLYDADPDAGGASYVRHGGFLHDAADFDAAFFGISPREALVMDPQQRLLLETSWEAVESAGIVPATLRGRRTGVFAGVMYHDYLARLHTVPKGAEGFLGTGSAGSVATGRVAYLLGLEGPAVTVDTACSSSLVALHLAAQALRADECDLALAGGVTVMATPGTFVDFSRQRGLAADGRCKSYASAADGTGWAEGVGMLLVERLSDARRNGHPVLAVVRGSAVNQDGASNGLTAPNGPAQQRVIRQALERAGLRTAEVDAVEGHGTGTVLGDPIEAQALLATYGQDRPADQPLWLGSIKSNIGHAQAAAGVGGVIKMVQAMRHGVLPPTLHVDTPSEQVDWSAGQVRLLTEAQPWRPTGRPRRAGVSSFGISGTNAHVILEEPTSAPATATPPAVRLPLVPLLVSGRTGDAVRAQAAALRGHLDRHPDLDPLDVGFSLATARTVFDHRAVVLGADRDELLAGLAAVAADEPAPLVGRGHAGARAVAYLFTGQGSQRPGMGRELYAAAPVFAEAFDAVCAHLDTDLDRPLRDVLWDDTEPTDDDRPLDRTGYAQPALFALQVALFRLLESYGLRPDHLVGHSVGELAAAHVAGVLSLADACRLVAARGRLMQALPPGGAMVAVRATEAEVLPLLVDGVSVAAVNGPDAVVLSGEEGPVLAVAGHFADRPSRRLRVSHAFHSARMAPMLDGFRAVAGSVTYHPARIPLTSTVDVDARMDDPDYWVRQVRDAVRFHDAVGRLHAAGVTRFVELGPDPVLTTAVQDALRDREPELTTAAPLRRGRPELATFGTALGGLLADGEPDRSACWTGTGARRVDLPTYPFQRQRFWADAGAAPADLAAAGLADAGHPLLGACVPLPDGGAVCTGRLTATAAPWLADHRVAGTPVVPGTALLELALHAGEHAGLGRVDELVLAAPLPLDAAGDRQLQVVTDPADEAGGHRVRIFSRTVDAAADEPWTLHATGALSGADAPETFDATPWPPPGAVEVDVEAAYDAPDGDGIGYGPAFHGLRAAWRRDGDLYAEVVLPDAGRADADRYALHPALADAALHGLAYLLPDAAGRLVPFAFRGVELAAQGATALRVRLTATGADEVAISAVDPAGRPVASVDALTLRPLAAAPVRRAGVDSLYRVDWVPVPVEESVPGRCVLVGSDVLGIAAPLTGAGVPVESFADLAALTGAVATGMTLPELVLVCVTGRTDPDPTRAVREVTAAALETVRSWLADDRFAGARLAVVTRGALGTGNDRPDDLAAAAVWGLVRTAQSENPGRFVLVDVDAAPESVHALPAAVGAGEPQLAVRAGRILAGRLARVTGPDRPEVAWDPDGTVLVTGATGALGGPLLRHLVTARGVRRLLLLSRRGPDAPGAAALHAELTALGAEVTVAACDAADRDALAALLAAVPPSHPLTAVFHLAGVLDDGVLTALTPARFDPVFRAKVDPALHLHELTRGAPLADFVLFASSAATFGTPGQANYAAANAVLDALADQRRADGLPATSLAWGAWEQGMAARLGQVDRERMQRGGVLALTDEQGLALLEAALRVDAAALVPVRLDTAALGAEPAPLLRGLARPTRRRAAGAGTGPSVAGRLRELAGAAREAALLDVVRAATAGVLGHPSPEAVAPEQPFLELGLDSLTAVELRNALAAATGLTLPVTLTFDHASPRAVAAFLDTELGAAAPAGPDADVARPAQDVIGVLFRQACEQHRLKEGFELLQSVARLRPTFADAAEVRELPTAVRLAKGPEPVRLVCFSSQVALAGVHQYARFASAFRDVRDVVALAVPGFAEGEALPATPDALVDLLARMVREQVGDEPFALLGSSSGGVLAHATAARLDRDGPSVTGVALLDTYVPGDDSLGQFEDQLLGGMFAREASFARMDSARLSAMSWYFNLLGDWTPPKLTAPVLLVRASRPMPGGEELSPQQWQTGWTEADEIVDVPGNHFTMMEDLAASTAGVVDDWLRRI</sequence>
<dbReference type="InterPro" id="IPR020802">
    <property type="entry name" value="TesA-like"/>
</dbReference>
<dbReference type="GO" id="GO:0006633">
    <property type="term" value="P:fatty acid biosynthetic process"/>
    <property type="evidence" value="ECO:0007669"/>
    <property type="project" value="InterPro"/>
</dbReference>
<dbReference type="SUPFAM" id="SSF51735">
    <property type="entry name" value="NAD(P)-binding Rossmann-fold domains"/>
    <property type="match status" value="4"/>
</dbReference>
<dbReference type="Pfam" id="PF22953">
    <property type="entry name" value="SpnB_Rossmann"/>
    <property type="match status" value="2"/>
</dbReference>
<dbReference type="Pfam" id="PF08659">
    <property type="entry name" value="KR"/>
    <property type="match status" value="2"/>
</dbReference>
<dbReference type="InterPro" id="IPR049551">
    <property type="entry name" value="PKS_DH_C"/>
</dbReference>
<reference evidence="14" key="1">
    <citation type="submission" date="2024-01" db="EMBL/GenBank/DDBJ databases">
        <title>The genome sequence of Micromonospora mangrovi CCTCC AA 2012012.</title>
        <authorList>
            <person name="Gao J."/>
        </authorList>
    </citation>
    <scope>NUCLEOTIDE SEQUENCE</scope>
    <source>
        <strain evidence="14">CCTCC AA 2012012</strain>
    </source>
</reference>
<dbReference type="SMART" id="SM00827">
    <property type="entry name" value="PKS_AT"/>
    <property type="match status" value="2"/>
</dbReference>
<keyword evidence="4" id="KW-0597">Phosphoprotein</keyword>
<dbReference type="InterPro" id="IPR014030">
    <property type="entry name" value="Ketoacyl_synth_N"/>
</dbReference>
<feature type="active site" description="Proton donor; for dehydratase activity" evidence="9">
    <location>
        <position position="1138"/>
    </location>
</feature>
<evidence type="ECO:0000256" key="2">
    <source>
        <dbReference type="ARBA" id="ARBA00004792"/>
    </source>
</evidence>
<feature type="region of interest" description="C-terminal hotdog fold" evidence="9">
    <location>
        <begin position="2843"/>
        <end position="2980"/>
    </location>
</feature>
<dbReference type="Pfam" id="PF00109">
    <property type="entry name" value="ketoacyl-synt"/>
    <property type="match status" value="2"/>
</dbReference>
<feature type="compositionally biased region" description="Basic and acidic residues" evidence="10">
    <location>
        <begin position="1264"/>
        <end position="1279"/>
    </location>
</feature>
<organism evidence="14">
    <name type="scientific">Micromonospora sp. CCTCC AA 2012012</name>
    <dbReference type="NCBI Taxonomy" id="3111921"/>
    <lineage>
        <taxon>Bacteria</taxon>
        <taxon>Bacillati</taxon>
        <taxon>Actinomycetota</taxon>
        <taxon>Actinomycetes</taxon>
        <taxon>Micromonosporales</taxon>
        <taxon>Micromonosporaceae</taxon>
        <taxon>Micromonospora</taxon>
    </lineage>
</organism>
<dbReference type="Gene3D" id="3.40.50.1820">
    <property type="entry name" value="alpha/beta hydrolase"/>
    <property type="match status" value="1"/>
</dbReference>
<dbReference type="CDD" id="cd00833">
    <property type="entry name" value="PKS"/>
    <property type="match status" value="2"/>
</dbReference>
<dbReference type="SUPFAM" id="SSF47336">
    <property type="entry name" value="ACP-like"/>
    <property type="match status" value="2"/>
</dbReference>
<dbReference type="InterPro" id="IPR001031">
    <property type="entry name" value="Thioesterase"/>
</dbReference>
<reference evidence="15" key="2">
    <citation type="submission" date="2024-06" db="EMBL/GenBank/DDBJ databases">
        <title>Micromonospora mangrovi CCTCC AA 2012012 genome sequences.</title>
        <authorList>
            <person name="Gao J."/>
        </authorList>
    </citation>
    <scope>NUCLEOTIDE SEQUENCE</scope>
    <source>
        <strain evidence="15">CCTCC AA 2012012</strain>
    </source>
</reference>
<dbReference type="InterPro" id="IPR057326">
    <property type="entry name" value="KR_dom"/>
</dbReference>
<keyword evidence="8" id="KW-0012">Acyltransferase</keyword>
<dbReference type="RefSeq" id="WP_350937497.1">
    <property type="nucleotide sequence ID" value="NZ_CP157762.1"/>
</dbReference>
<dbReference type="Gene3D" id="1.10.1200.10">
    <property type="entry name" value="ACP-like"/>
    <property type="match status" value="2"/>
</dbReference>
<dbReference type="CDD" id="cd08956">
    <property type="entry name" value="KR_3_FAS_SDR_x"/>
    <property type="match status" value="2"/>
</dbReference>
<feature type="active site" description="Proton acceptor; for dehydratase activity" evidence="9">
    <location>
        <position position="2738"/>
    </location>
</feature>
<dbReference type="InterPro" id="IPR020841">
    <property type="entry name" value="PKS_Beta-ketoAc_synthase_dom"/>
</dbReference>
<accession>A0AAU7MFJ6</accession>
<dbReference type="InterPro" id="IPR050091">
    <property type="entry name" value="PKS_NRPS_Biosynth_Enz"/>
</dbReference>
<dbReference type="Gene3D" id="3.40.50.720">
    <property type="entry name" value="NAD(P)-binding Rossmann-like Domain"/>
    <property type="match status" value="2"/>
</dbReference>
<dbReference type="Gene3D" id="3.10.129.110">
    <property type="entry name" value="Polyketide synthase dehydratase"/>
    <property type="match status" value="2"/>
</dbReference>
<feature type="region of interest" description="N-terminal hotdog fold" evidence="9">
    <location>
        <begin position="2707"/>
        <end position="2831"/>
    </location>
</feature>
<keyword evidence="7" id="KW-0511">Multifunctional enzyme</keyword>
<dbReference type="InterPro" id="IPR014031">
    <property type="entry name" value="Ketoacyl_synth_C"/>
</dbReference>
<evidence type="ECO:0000256" key="6">
    <source>
        <dbReference type="ARBA" id="ARBA00023194"/>
    </source>
</evidence>
<dbReference type="GO" id="GO:0033068">
    <property type="term" value="P:macrolide biosynthetic process"/>
    <property type="evidence" value="ECO:0007669"/>
    <property type="project" value="UniProtKB-ARBA"/>
</dbReference>
<comment type="cofactor">
    <cofactor evidence="1">
        <name>pantetheine 4'-phosphate</name>
        <dbReference type="ChEBI" id="CHEBI:47942"/>
    </cofactor>
</comment>
<protein>
    <submittedName>
        <fullName evidence="14">Type I polyketide synthase</fullName>
    </submittedName>
</protein>
<dbReference type="SMART" id="SM00824">
    <property type="entry name" value="PKS_TE"/>
    <property type="match status" value="1"/>
</dbReference>
<evidence type="ECO:0000313" key="14">
    <source>
        <dbReference type="EMBL" id="XBP96088.1"/>
    </source>
</evidence>
<dbReference type="Pfam" id="PF00550">
    <property type="entry name" value="PP-binding"/>
    <property type="match status" value="2"/>
</dbReference>
<comment type="pathway">
    <text evidence="2">Antibiotic biosynthesis.</text>
</comment>
<dbReference type="Gene3D" id="3.40.366.10">
    <property type="entry name" value="Malonyl-Coenzyme A Acyl Carrier Protein, domain 2"/>
    <property type="match status" value="2"/>
</dbReference>
<dbReference type="InterPro" id="IPR018201">
    <property type="entry name" value="Ketoacyl_synth_AS"/>
</dbReference>
<dbReference type="Gene3D" id="3.40.47.10">
    <property type="match status" value="2"/>
</dbReference>
<keyword evidence="5" id="KW-0808">Transferase</keyword>
<dbReference type="InterPro" id="IPR009081">
    <property type="entry name" value="PP-bd_ACP"/>
</dbReference>
<dbReference type="PROSITE" id="PS00606">
    <property type="entry name" value="KS3_1"/>
    <property type="match status" value="2"/>
</dbReference>
<evidence type="ECO:0000256" key="10">
    <source>
        <dbReference type="SAM" id="MobiDB-lite"/>
    </source>
</evidence>
<dbReference type="Gene3D" id="3.30.70.3290">
    <property type="match status" value="2"/>
</dbReference>
<dbReference type="InterPro" id="IPR016035">
    <property type="entry name" value="Acyl_Trfase/lysoPLipase"/>
</dbReference>
<dbReference type="InterPro" id="IPR016039">
    <property type="entry name" value="Thiolase-like"/>
</dbReference>
<feature type="region of interest" description="Disordered" evidence="10">
    <location>
        <begin position="1215"/>
        <end position="1295"/>
    </location>
</feature>
<dbReference type="InterPro" id="IPR020806">
    <property type="entry name" value="PKS_PP-bd"/>
</dbReference>
<feature type="region of interest" description="C-terminal hotdog fold" evidence="9">
    <location>
        <begin position="1078"/>
        <end position="1227"/>
    </location>
</feature>
<dbReference type="GO" id="GO:0004312">
    <property type="term" value="F:fatty acid synthase activity"/>
    <property type="evidence" value="ECO:0007669"/>
    <property type="project" value="TreeGrafter"/>
</dbReference>
<evidence type="ECO:0000256" key="5">
    <source>
        <dbReference type="ARBA" id="ARBA00022679"/>
    </source>
</evidence>
<evidence type="ECO:0000256" key="8">
    <source>
        <dbReference type="ARBA" id="ARBA00023315"/>
    </source>
</evidence>
<dbReference type="GO" id="GO:0004315">
    <property type="term" value="F:3-oxoacyl-[acyl-carrier-protein] synthase activity"/>
    <property type="evidence" value="ECO:0007669"/>
    <property type="project" value="InterPro"/>
</dbReference>
<dbReference type="SMART" id="SM00822">
    <property type="entry name" value="PKS_KR"/>
    <property type="match status" value="2"/>
</dbReference>
<feature type="domain" description="Ketosynthase family 3 (KS3)" evidence="12">
    <location>
        <begin position="1816"/>
        <end position="2242"/>
    </location>
</feature>
<evidence type="ECO:0000259" key="13">
    <source>
        <dbReference type="PROSITE" id="PS52019"/>
    </source>
</evidence>
<dbReference type="PANTHER" id="PTHR43775">
    <property type="entry name" value="FATTY ACID SYNTHASE"/>
    <property type="match status" value="1"/>
</dbReference>
<feature type="domain" description="Carrier" evidence="11">
    <location>
        <begin position="1723"/>
        <end position="1798"/>
    </location>
</feature>
<dbReference type="SMART" id="SM00826">
    <property type="entry name" value="PKS_DH"/>
    <property type="match status" value="2"/>
</dbReference>
<dbReference type="InterPro" id="IPR055123">
    <property type="entry name" value="SpnB-like_Rossmann"/>
</dbReference>
<dbReference type="PROSITE" id="PS00012">
    <property type="entry name" value="PHOSPHOPANTETHEINE"/>
    <property type="match status" value="2"/>
</dbReference>
<dbReference type="InterPro" id="IPR020807">
    <property type="entry name" value="PKS_DH"/>
</dbReference>
<feature type="region of interest" description="Disordered" evidence="10">
    <location>
        <begin position="607"/>
        <end position="642"/>
    </location>
</feature>
<dbReference type="SUPFAM" id="SSF53901">
    <property type="entry name" value="Thiolase-like"/>
    <property type="match status" value="2"/>
</dbReference>
<gene>
    <name evidence="15" type="ORF">ABUL08_12080</name>
    <name evidence="14" type="ORF">VK199_12030</name>
</gene>
<dbReference type="InterPro" id="IPR049552">
    <property type="entry name" value="PKS_DH_N"/>
</dbReference>
<feature type="compositionally biased region" description="Basic and acidic residues" evidence="10">
    <location>
        <begin position="1234"/>
        <end position="1243"/>
    </location>
</feature>
<dbReference type="Pfam" id="PF02801">
    <property type="entry name" value="Ketoacyl-synt_C"/>
    <property type="match status" value="2"/>
</dbReference>
<dbReference type="Pfam" id="PF14765">
    <property type="entry name" value="PS-DH"/>
    <property type="match status" value="2"/>
</dbReference>
<dbReference type="EMBL" id="CP157762">
    <property type="protein sequence ID" value="XBP96088.1"/>
    <property type="molecule type" value="Genomic_DNA"/>
</dbReference>
<dbReference type="InterPro" id="IPR014043">
    <property type="entry name" value="Acyl_transferase_dom"/>
</dbReference>
<dbReference type="Pfam" id="PF16197">
    <property type="entry name" value="KAsynt_C_assoc"/>
    <property type="match status" value="2"/>
</dbReference>
<dbReference type="PANTHER" id="PTHR43775:SF51">
    <property type="entry name" value="INACTIVE PHENOLPHTHIOCEROL SYNTHESIS POLYKETIDE SYNTHASE TYPE I PKS1-RELATED"/>
    <property type="match status" value="1"/>
</dbReference>
<dbReference type="Pfam" id="PF21089">
    <property type="entry name" value="PKS_DH_N"/>
    <property type="match status" value="2"/>
</dbReference>
<feature type="domain" description="PKS/mFAS DH" evidence="13">
    <location>
        <begin position="2707"/>
        <end position="2980"/>
    </location>
</feature>
<dbReference type="FunFam" id="3.40.47.10:FF:000019">
    <property type="entry name" value="Polyketide synthase type I"/>
    <property type="match status" value="2"/>
</dbReference>
<dbReference type="GO" id="GO:0031177">
    <property type="term" value="F:phosphopantetheine binding"/>
    <property type="evidence" value="ECO:0007669"/>
    <property type="project" value="InterPro"/>
</dbReference>
<dbReference type="SMART" id="SM00823">
    <property type="entry name" value="PKS_PP"/>
    <property type="match status" value="2"/>
</dbReference>